<feature type="transmembrane region" description="Helical" evidence="1">
    <location>
        <begin position="144"/>
        <end position="163"/>
    </location>
</feature>
<comment type="caution">
    <text evidence="2">The sequence shown here is derived from an EMBL/GenBank/DDBJ whole genome shotgun (WGS) entry which is preliminary data.</text>
</comment>
<feature type="transmembrane region" description="Helical" evidence="1">
    <location>
        <begin position="81"/>
        <end position="99"/>
    </location>
</feature>
<evidence type="ECO:0000313" key="3">
    <source>
        <dbReference type="Proteomes" id="UP000324611"/>
    </source>
</evidence>
<dbReference type="AlphaFoldDB" id="A0A5B2VJU1"/>
<evidence type="ECO:0000313" key="2">
    <source>
        <dbReference type="EMBL" id="KAA2239863.1"/>
    </source>
</evidence>
<reference evidence="2 3" key="2">
    <citation type="submission" date="2019-09" db="EMBL/GenBank/DDBJ databases">
        <authorList>
            <person name="Jin C."/>
        </authorList>
    </citation>
    <scope>NUCLEOTIDE SEQUENCE [LARGE SCALE GENOMIC DNA]</scope>
    <source>
        <strain evidence="2 3">BN140078</strain>
    </source>
</reference>
<reference evidence="2 3" key="1">
    <citation type="submission" date="2019-09" db="EMBL/GenBank/DDBJ databases">
        <title>Chitinophaga ginsengihumi sp. nov., isolated from soil of ginseng rhizosphere.</title>
        <authorList>
            <person name="Lee J."/>
        </authorList>
    </citation>
    <scope>NUCLEOTIDE SEQUENCE [LARGE SCALE GENOMIC DNA]</scope>
    <source>
        <strain evidence="2 3">BN140078</strain>
    </source>
</reference>
<dbReference type="Proteomes" id="UP000324611">
    <property type="component" value="Unassembled WGS sequence"/>
</dbReference>
<accession>A0A5B2VJU1</accession>
<dbReference type="RefSeq" id="WP_149841040.1">
    <property type="nucleotide sequence ID" value="NZ_VUOC01000004.1"/>
</dbReference>
<name>A0A5B2VJU1_9BACT</name>
<protein>
    <submittedName>
        <fullName evidence="2">Uncharacterized protein</fullName>
    </submittedName>
</protein>
<gene>
    <name evidence="2" type="ORF">F0L74_27130</name>
</gene>
<sequence>MNHLTYAMKTLPSIPDTDKSRDYTMFIRVLAAVVMVLGVTPLFLPVLRPWILSLLLLCPPGCFMLLRRLKLQLALKDGEEYDLPITFVLLITGLIHFLYPFFNVRVSSYGAFWVLVVIAMAGYIWAGLAAAGPEGRYKILRSPSIGLLIAGAFGSCFGGIHLINQFSCFNPPAHYAVRVFHKNLITREGSSATSLSFELELAPWGPKTSESIEEVPRSVFFSVLPPDTVGINLYKGGLGLSWYKINGE</sequence>
<evidence type="ECO:0000256" key="1">
    <source>
        <dbReference type="SAM" id="Phobius"/>
    </source>
</evidence>
<proteinExistence type="predicted"/>
<feature type="transmembrane region" description="Helical" evidence="1">
    <location>
        <begin position="25"/>
        <end position="44"/>
    </location>
</feature>
<keyword evidence="1" id="KW-1133">Transmembrane helix</keyword>
<dbReference type="EMBL" id="VUOC01000004">
    <property type="protein sequence ID" value="KAA2239863.1"/>
    <property type="molecule type" value="Genomic_DNA"/>
</dbReference>
<keyword evidence="1" id="KW-0472">Membrane</keyword>
<feature type="transmembrane region" description="Helical" evidence="1">
    <location>
        <begin position="111"/>
        <end position="132"/>
    </location>
</feature>
<organism evidence="2 3">
    <name type="scientific">Chitinophaga agrisoli</name>
    <dbReference type="NCBI Taxonomy" id="2607653"/>
    <lineage>
        <taxon>Bacteria</taxon>
        <taxon>Pseudomonadati</taxon>
        <taxon>Bacteroidota</taxon>
        <taxon>Chitinophagia</taxon>
        <taxon>Chitinophagales</taxon>
        <taxon>Chitinophagaceae</taxon>
        <taxon>Chitinophaga</taxon>
    </lineage>
</organism>
<keyword evidence="3" id="KW-1185">Reference proteome</keyword>
<keyword evidence="1" id="KW-0812">Transmembrane</keyword>